<dbReference type="EMBL" id="JAIFZM010000002">
    <property type="protein sequence ID" value="MCG3417973.1"/>
    <property type="molecule type" value="Genomic_DNA"/>
</dbReference>
<gene>
    <name evidence="1" type="ORF">K3T81_02310</name>
</gene>
<protein>
    <submittedName>
        <fullName evidence="1">YjfB family protein</fullName>
    </submittedName>
</protein>
<dbReference type="AlphaFoldDB" id="A0AAW5B1X5"/>
<dbReference type="InterPro" id="IPR025906">
    <property type="entry name" value="YjfB_motility"/>
</dbReference>
<name>A0AAW5B1X5_9BACI</name>
<proteinExistence type="predicted"/>
<evidence type="ECO:0000313" key="2">
    <source>
        <dbReference type="Proteomes" id="UP001199631"/>
    </source>
</evidence>
<dbReference type="RefSeq" id="WP_106898003.1">
    <property type="nucleotide sequence ID" value="NZ_JAIFZM010000002.1"/>
</dbReference>
<dbReference type="Pfam" id="PF14070">
    <property type="entry name" value="YjfB_motility"/>
    <property type="match status" value="1"/>
</dbReference>
<organism evidence="1 2">
    <name type="scientific">Oceanobacillus jordanicus</name>
    <dbReference type="NCBI Taxonomy" id="2867266"/>
    <lineage>
        <taxon>Bacteria</taxon>
        <taxon>Bacillati</taxon>
        <taxon>Bacillota</taxon>
        <taxon>Bacilli</taxon>
        <taxon>Bacillales</taxon>
        <taxon>Bacillaceae</taxon>
        <taxon>Oceanobacillus</taxon>
    </lineage>
</organism>
<evidence type="ECO:0000313" key="1">
    <source>
        <dbReference type="EMBL" id="MCG3417973.1"/>
    </source>
</evidence>
<accession>A0AAW5B1X5</accession>
<dbReference type="Proteomes" id="UP001199631">
    <property type="component" value="Unassembled WGS sequence"/>
</dbReference>
<reference evidence="1 2" key="1">
    <citation type="journal article" date="2022" name="Evol. Bioinform. Online">
        <title>Draft Genome Sequence of Oceanobacillus jordanicus Strain GSFE11, a Halotolerant Plant Growth-Promoting Bacterial Endophyte Isolated From the Jordan Valley.</title>
        <authorList>
            <person name="Alhindi T."/>
            <person name="Albdaiwi R."/>
        </authorList>
    </citation>
    <scope>NUCLEOTIDE SEQUENCE [LARGE SCALE GENOMIC DNA]</scope>
    <source>
        <strain evidence="1 2">GSFE11</strain>
    </source>
</reference>
<comment type="caution">
    <text evidence="1">The sequence shown here is derived from an EMBL/GenBank/DDBJ whole genome shotgun (WGS) entry which is preliminary data.</text>
</comment>
<sequence length="62" mass="6665">MDIAALSMAMANQHVRSNAGIAVMDNSMKMMEQQGQGLVKMLQQESPVAPHPSLGKQIDLKG</sequence>
<keyword evidence="2" id="KW-1185">Reference proteome</keyword>